<dbReference type="InterPro" id="IPR036291">
    <property type="entry name" value="NAD(P)-bd_dom_sf"/>
</dbReference>
<keyword evidence="5" id="KW-1185">Reference proteome</keyword>
<gene>
    <name evidence="4" type="ORF">M422DRAFT_76330</name>
</gene>
<organism evidence="4 5">
    <name type="scientific">Sphaerobolus stellatus (strain SS14)</name>
    <dbReference type="NCBI Taxonomy" id="990650"/>
    <lineage>
        <taxon>Eukaryota</taxon>
        <taxon>Fungi</taxon>
        <taxon>Dikarya</taxon>
        <taxon>Basidiomycota</taxon>
        <taxon>Agaricomycotina</taxon>
        <taxon>Agaricomycetes</taxon>
        <taxon>Phallomycetidae</taxon>
        <taxon>Geastrales</taxon>
        <taxon>Sphaerobolaceae</taxon>
        <taxon>Sphaerobolus</taxon>
    </lineage>
</organism>
<dbReference type="EMBL" id="KN837189">
    <property type="protein sequence ID" value="KIJ35442.1"/>
    <property type="molecule type" value="Genomic_DNA"/>
</dbReference>
<dbReference type="SUPFAM" id="SSF51735">
    <property type="entry name" value="NAD(P)-binding Rossmann-fold domains"/>
    <property type="match status" value="1"/>
</dbReference>
<name>A0A0C9V1D7_SPHS4</name>
<evidence type="ECO:0000313" key="5">
    <source>
        <dbReference type="Proteomes" id="UP000054279"/>
    </source>
</evidence>
<dbReference type="InterPro" id="IPR050425">
    <property type="entry name" value="NAD(P)_dehydrat-like"/>
</dbReference>
<dbReference type="HOGENOM" id="CLU_007383_9_2_1"/>
<protein>
    <recommendedName>
        <fullName evidence="3">NAD-dependent epimerase/dehydratase domain-containing protein</fullName>
    </recommendedName>
</protein>
<keyword evidence="1" id="KW-0560">Oxidoreductase</keyword>
<evidence type="ECO:0000313" key="4">
    <source>
        <dbReference type="EMBL" id="KIJ35442.1"/>
    </source>
</evidence>
<dbReference type="OrthoDB" id="2735536at2759"/>
<sequence length="355" mass="39116">MPSISTNSLVVVTGITGYIASHVALTLLREGHRVRGTTRPTSIERANSDLKKAFTENGITSEILQERLEIVGLDGDDFYSEEAWTRVFDGADGVEHIAFPIQEIDASAVDKAVQNATNMLRAAKQTSTIKRFVYTSSAMATIIAPDYVDRTITVKDWNESAVNVIVNGASIDDYPALKKAGMLVTYAAAKVMAEKVCFEFMEKEKPSFELVTILPSTTLGPVLHGKPSMTPGLIYSTMQNDISWKDNILPQWTVDVRDVAKLHYLGLTREDMVGKRWFAASGPWGPNDIFAIIRKAFPGHTIPDNFEGGERDKQQYDNSGSTSLLGGKWIGLEQSVLDTIESLRARDLVKVEGRV</sequence>
<evidence type="ECO:0000259" key="3">
    <source>
        <dbReference type="Pfam" id="PF01370"/>
    </source>
</evidence>
<accession>A0A0C9V1D7</accession>
<dbReference type="PANTHER" id="PTHR10366:SF562">
    <property type="entry name" value="ALDEHYDE REDUCTASE II (AFU_ORTHOLOGUE AFUA_1G11360)"/>
    <property type="match status" value="1"/>
</dbReference>
<reference evidence="4 5" key="1">
    <citation type="submission" date="2014-06" db="EMBL/GenBank/DDBJ databases">
        <title>Evolutionary Origins and Diversification of the Mycorrhizal Mutualists.</title>
        <authorList>
            <consortium name="DOE Joint Genome Institute"/>
            <consortium name="Mycorrhizal Genomics Consortium"/>
            <person name="Kohler A."/>
            <person name="Kuo A."/>
            <person name="Nagy L.G."/>
            <person name="Floudas D."/>
            <person name="Copeland A."/>
            <person name="Barry K.W."/>
            <person name="Cichocki N."/>
            <person name="Veneault-Fourrey C."/>
            <person name="LaButti K."/>
            <person name="Lindquist E.A."/>
            <person name="Lipzen A."/>
            <person name="Lundell T."/>
            <person name="Morin E."/>
            <person name="Murat C."/>
            <person name="Riley R."/>
            <person name="Ohm R."/>
            <person name="Sun H."/>
            <person name="Tunlid A."/>
            <person name="Henrissat B."/>
            <person name="Grigoriev I.V."/>
            <person name="Hibbett D.S."/>
            <person name="Martin F."/>
        </authorList>
    </citation>
    <scope>NUCLEOTIDE SEQUENCE [LARGE SCALE GENOMIC DNA]</scope>
    <source>
        <strain evidence="4 5">SS14</strain>
    </source>
</reference>
<dbReference type="PANTHER" id="PTHR10366">
    <property type="entry name" value="NAD DEPENDENT EPIMERASE/DEHYDRATASE"/>
    <property type="match status" value="1"/>
</dbReference>
<dbReference type="Gene3D" id="3.40.50.720">
    <property type="entry name" value="NAD(P)-binding Rossmann-like Domain"/>
    <property type="match status" value="1"/>
</dbReference>
<proteinExistence type="inferred from homology"/>
<dbReference type="AlphaFoldDB" id="A0A0C9V1D7"/>
<comment type="similarity">
    <text evidence="2">Belongs to the NAD(P)-dependent epimerase/dehydratase family. Dihydroflavonol-4-reductase subfamily.</text>
</comment>
<feature type="domain" description="NAD-dependent epimerase/dehydratase" evidence="3">
    <location>
        <begin position="10"/>
        <end position="269"/>
    </location>
</feature>
<evidence type="ECO:0000256" key="2">
    <source>
        <dbReference type="ARBA" id="ARBA00023445"/>
    </source>
</evidence>
<evidence type="ECO:0000256" key="1">
    <source>
        <dbReference type="ARBA" id="ARBA00023002"/>
    </source>
</evidence>
<dbReference type="Pfam" id="PF01370">
    <property type="entry name" value="Epimerase"/>
    <property type="match status" value="1"/>
</dbReference>
<dbReference type="Proteomes" id="UP000054279">
    <property type="component" value="Unassembled WGS sequence"/>
</dbReference>
<dbReference type="InterPro" id="IPR001509">
    <property type="entry name" value="Epimerase_deHydtase"/>
</dbReference>
<dbReference type="GO" id="GO:0016616">
    <property type="term" value="F:oxidoreductase activity, acting on the CH-OH group of donors, NAD or NADP as acceptor"/>
    <property type="evidence" value="ECO:0007669"/>
    <property type="project" value="TreeGrafter"/>
</dbReference>